<name>A0A7V6CMN2_UNCW3</name>
<evidence type="ECO:0000256" key="1">
    <source>
        <dbReference type="SAM" id="Coils"/>
    </source>
</evidence>
<sequence length="1061" mass="125065">MLLKAIKKLKRKILFAHFLIFLSFLFSVLLLLFLVLTSTFLIFEGCYSLIFIFFTFSFIFSLYFFFKKKNFLPFFKDYSSERIVKILDENFENLNRELTPAFSFLKNYEKYKKEYYSPLLIDWAIKRGEEKFKKNALFIKKNLLKKLGIEKKLKENFVLFFIVLMIFLLYFFIFPVPFKIGFYSFFIPKKLPIQLEVEPKNLLVKKGEAVNIKVAVFSPFKFKKITFIQEEKNGQKKFSLKLENQSAQITLLPKEEFRYYFQILRMKSPVYQIAFLERKRLAMLKIKVILPAYTSLLPLEYSFPQEISAMPASHIILKTNPFFKELKTEKRIIATERDSAAFLLTKEENYLLLIFEEETTNIKINFLTDEYPYITFLFPNKDIDLPENMKVPLRLYLLDDFQVKEARIYGIKENDTFLVKKFPINKKSDTINFLWDLSGLNLLPGKEIFYYAVSYDNDIINGPKATATNVYKIRFPTLEEIFTKTTERIEDVYSEVKSQKTDVEELLQTMTRIEKSFKEEKELTYEEKKTLSNLFEKNRQLIEKIGELKREVENFLKELEEYPLFDQATISKLMELFRILDELIPQELKARLLQLKAEWESNKDLKKTLSQLKLSNEELKMMIERGEKLLKSLLNISKLKEWEKKFSELERLQKEVEENLEKLPIAEEEKIKTALEKLVAEINEYQFEEQDYQEFQKELKELISQRTLKENAEKIVNEIKRKNLSSAKKLSSSLRGDLKNLSERLREFQKSIAEKNKERIFNKLLQIGLSLNDLSKESKGLLNLVVVNEEAEKNFGEKIGLLNSALKLLADSLLALSNQSLIISPKLAQGLIRGIKELEGANKFIAEKNFNQVKNILRQVKLKVDHTVLNIIYLLNQKSKGGGGLEDFLNALQQASDQMGEMFSELGSLPLPLPLNSGNLEKLSEMVNKLRSLREMLTEALKNLSSEPGLTSSMEGILEDIKKLEEDLSKLNIQRELIERTAGIYRRLLDVERSIRKKEEKEEYQAEVGKEYEIKEKTFLPKDYGEKRKYFQEELLKILRKDFPPEYYHLIKEYFYQLLQE</sequence>
<feature type="coiled-coil region" evidence="1">
    <location>
        <begin position="503"/>
        <end position="558"/>
    </location>
</feature>
<evidence type="ECO:0000313" key="3">
    <source>
        <dbReference type="EMBL" id="HHR48323.1"/>
    </source>
</evidence>
<keyword evidence="2" id="KW-0472">Membrane</keyword>
<dbReference type="AlphaFoldDB" id="A0A7V6CMN2"/>
<keyword evidence="2" id="KW-0812">Transmembrane</keyword>
<keyword evidence="2" id="KW-1133">Transmembrane helix</keyword>
<feature type="coiled-coil region" evidence="1">
    <location>
        <begin position="602"/>
        <end position="758"/>
    </location>
</feature>
<feature type="transmembrane region" description="Helical" evidence="2">
    <location>
        <begin position="157"/>
        <end position="178"/>
    </location>
</feature>
<keyword evidence="1" id="KW-0175">Coiled coil</keyword>
<feature type="coiled-coil region" evidence="1">
    <location>
        <begin position="920"/>
        <end position="981"/>
    </location>
</feature>
<gene>
    <name evidence="3" type="ORF">ENV79_01590</name>
</gene>
<accession>A0A7V6CMN2</accession>
<protein>
    <recommendedName>
        <fullName evidence="4">DUF4175 family protein</fullName>
    </recommendedName>
</protein>
<organism evidence="3">
    <name type="scientific">candidate division WOR-3 bacterium</name>
    <dbReference type="NCBI Taxonomy" id="2052148"/>
    <lineage>
        <taxon>Bacteria</taxon>
        <taxon>Bacteria division WOR-3</taxon>
    </lineage>
</organism>
<dbReference type="EMBL" id="DTHS01000014">
    <property type="protein sequence ID" value="HHR48323.1"/>
    <property type="molecule type" value="Genomic_DNA"/>
</dbReference>
<evidence type="ECO:0008006" key="4">
    <source>
        <dbReference type="Google" id="ProtNLM"/>
    </source>
</evidence>
<comment type="caution">
    <text evidence="3">The sequence shown here is derived from an EMBL/GenBank/DDBJ whole genome shotgun (WGS) entry which is preliminary data.</text>
</comment>
<evidence type="ECO:0000256" key="2">
    <source>
        <dbReference type="SAM" id="Phobius"/>
    </source>
</evidence>
<feature type="transmembrane region" description="Helical" evidence="2">
    <location>
        <begin position="12"/>
        <end position="35"/>
    </location>
</feature>
<reference evidence="3" key="1">
    <citation type="journal article" date="2020" name="mSystems">
        <title>Genome- and Community-Level Interaction Insights into Carbon Utilization and Element Cycling Functions of Hydrothermarchaeota in Hydrothermal Sediment.</title>
        <authorList>
            <person name="Zhou Z."/>
            <person name="Liu Y."/>
            <person name="Xu W."/>
            <person name="Pan J."/>
            <person name="Luo Z.H."/>
            <person name="Li M."/>
        </authorList>
    </citation>
    <scope>NUCLEOTIDE SEQUENCE [LARGE SCALE GENOMIC DNA]</scope>
    <source>
        <strain evidence="3">SpSt-791</strain>
    </source>
</reference>
<proteinExistence type="predicted"/>
<feature type="transmembrane region" description="Helical" evidence="2">
    <location>
        <begin position="47"/>
        <end position="66"/>
    </location>
</feature>